<comment type="caution">
    <text evidence="2">The sequence shown here is derived from an EMBL/GenBank/DDBJ whole genome shotgun (WGS) entry which is preliminary data.</text>
</comment>
<dbReference type="Proteomes" id="UP000434044">
    <property type="component" value="Unassembled WGS sequence"/>
</dbReference>
<dbReference type="EMBL" id="WNKT01000015">
    <property type="protein sequence ID" value="MTW21188.1"/>
    <property type="molecule type" value="Genomic_DNA"/>
</dbReference>
<dbReference type="InterPro" id="IPR006311">
    <property type="entry name" value="TAT_signal"/>
</dbReference>
<protein>
    <submittedName>
        <fullName evidence="2">Uncharacterized protein</fullName>
    </submittedName>
</protein>
<evidence type="ECO:0000313" key="2">
    <source>
        <dbReference type="EMBL" id="MTW21188.1"/>
    </source>
</evidence>
<accession>A0A6N8ECZ5</accession>
<feature type="compositionally biased region" description="Polar residues" evidence="1">
    <location>
        <begin position="1"/>
        <end position="16"/>
    </location>
</feature>
<dbReference type="PROSITE" id="PS51318">
    <property type="entry name" value="TAT"/>
    <property type="match status" value="1"/>
</dbReference>
<dbReference type="OrthoDB" id="9996491at2"/>
<sequence length="123" mass="13111">MTNQSTVRSDEQNSTETRVKVQVSTNRRRLIKGAATVAPMILTLRSGSALAQTSSCLDVVTNTQTFPVEKNPPEGYRCLNSDGTYAAFSSIDNDNDGTPDALQCNFNLVTASSAASLGANFCN</sequence>
<proteinExistence type="predicted"/>
<feature type="region of interest" description="Disordered" evidence="1">
    <location>
        <begin position="1"/>
        <end position="21"/>
    </location>
</feature>
<name>A0A6N8ECZ5_9GAMM</name>
<reference evidence="2 3" key="1">
    <citation type="submission" date="2019-11" db="EMBL/GenBank/DDBJ databases">
        <title>Whole-genome sequence of the anaerobic purple sulfur bacterium Allochromatium palmeri DSM 15591.</title>
        <authorList>
            <person name="Kyndt J.A."/>
            <person name="Meyer T.E."/>
        </authorList>
    </citation>
    <scope>NUCLEOTIDE SEQUENCE [LARGE SCALE GENOMIC DNA]</scope>
    <source>
        <strain evidence="2 3">DSM 15591</strain>
    </source>
</reference>
<evidence type="ECO:0000256" key="1">
    <source>
        <dbReference type="SAM" id="MobiDB-lite"/>
    </source>
</evidence>
<organism evidence="2 3">
    <name type="scientific">Allochromatium palmeri</name>
    <dbReference type="NCBI Taxonomy" id="231048"/>
    <lineage>
        <taxon>Bacteria</taxon>
        <taxon>Pseudomonadati</taxon>
        <taxon>Pseudomonadota</taxon>
        <taxon>Gammaproteobacteria</taxon>
        <taxon>Chromatiales</taxon>
        <taxon>Chromatiaceae</taxon>
        <taxon>Allochromatium</taxon>
    </lineage>
</organism>
<evidence type="ECO:0000313" key="3">
    <source>
        <dbReference type="Proteomes" id="UP000434044"/>
    </source>
</evidence>
<dbReference type="RefSeq" id="WP_155449777.1">
    <property type="nucleotide sequence ID" value="NZ_WNKT01000015.1"/>
</dbReference>
<gene>
    <name evidence="2" type="ORF">GJ668_08760</name>
</gene>
<keyword evidence="3" id="KW-1185">Reference proteome</keyword>
<dbReference type="AlphaFoldDB" id="A0A6N8ECZ5"/>